<dbReference type="Pfam" id="PF00378">
    <property type="entry name" value="ECH_1"/>
    <property type="match status" value="1"/>
</dbReference>
<keyword evidence="2" id="KW-0413">Isomerase</keyword>
<dbReference type="Gene3D" id="3.90.226.10">
    <property type="entry name" value="2-enoyl-CoA Hydratase, Chain A, domain 1"/>
    <property type="match status" value="1"/>
</dbReference>
<gene>
    <name evidence="2" type="ORF">ABIE13_002251</name>
</gene>
<keyword evidence="3" id="KW-1185">Reference proteome</keyword>
<dbReference type="GO" id="GO:0016853">
    <property type="term" value="F:isomerase activity"/>
    <property type="evidence" value="ECO:0007669"/>
    <property type="project" value="UniProtKB-KW"/>
</dbReference>
<protein>
    <submittedName>
        <fullName evidence="2">2-(1,2-epoxy-1,2-dihydrophenyl)acetyl-CoA isomerase</fullName>
        <ecNumber evidence="2">5.3.3.18</ecNumber>
    </submittedName>
</protein>
<evidence type="ECO:0000256" key="1">
    <source>
        <dbReference type="ARBA" id="ARBA00005254"/>
    </source>
</evidence>
<dbReference type="Gene3D" id="1.10.12.10">
    <property type="entry name" value="Lyase 2-enoyl-coa Hydratase, Chain A, domain 2"/>
    <property type="match status" value="1"/>
</dbReference>
<accession>A0ABV2Q919</accession>
<dbReference type="CDD" id="cd06558">
    <property type="entry name" value="crotonase-like"/>
    <property type="match status" value="1"/>
</dbReference>
<dbReference type="RefSeq" id="WP_354443277.1">
    <property type="nucleotide sequence ID" value="NZ_JBEPSH010000004.1"/>
</dbReference>
<comment type="similarity">
    <text evidence="1">Belongs to the enoyl-CoA hydratase/isomerase family.</text>
</comment>
<dbReference type="InterPro" id="IPR029045">
    <property type="entry name" value="ClpP/crotonase-like_dom_sf"/>
</dbReference>
<reference evidence="2 3" key="1">
    <citation type="submission" date="2024-06" db="EMBL/GenBank/DDBJ databases">
        <title>Sorghum-associated microbial communities from plants grown in Nebraska, USA.</title>
        <authorList>
            <person name="Schachtman D."/>
        </authorList>
    </citation>
    <scope>NUCLEOTIDE SEQUENCE [LARGE SCALE GENOMIC DNA]</scope>
    <source>
        <strain evidence="2 3">2709</strain>
    </source>
</reference>
<dbReference type="SUPFAM" id="SSF52096">
    <property type="entry name" value="ClpP/crotonase"/>
    <property type="match status" value="1"/>
</dbReference>
<comment type="caution">
    <text evidence="2">The sequence shown here is derived from an EMBL/GenBank/DDBJ whole genome shotgun (WGS) entry which is preliminary data.</text>
</comment>
<dbReference type="PANTHER" id="PTHR43459:SF1">
    <property type="entry name" value="EG:BACN32G11.4 PROTEIN"/>
    <property type="match status" value="1"/>
</dbReference>
<dbReference type="EMBL" id="JBEPSH010000004">
    <property type="protein sequence ID" value="MET4577140.1"/>
    <property type="molecule type" value="Genomic_DNA"/>
</dbReference>
<evidence type="ECO:0000313" key="3">
    <source>
        <dbReference type="Proteomes" id="UP001549320"/>
    </source>
</evidence>
<evidence type="ECO:0000313" key="2">
    <source>
        <dbReference type="EMBL" id="MET4577140.1"/>
    </source>
</evidence>
<dbReference type="Proteomes" id="UP001549320">
    <property type="component" value="Unassembled WGS sequence"/>
</dbReference>
<dbReference type="InterPro" id="IPR001753">
    <property type="entry name" value="Enoyl-CoA_hydra/iso"/>
</dbReference>
<organism evidence="2 3">
    <name type="scientific">Ottowia thiooxydans</name>
    <dbReference type="NCBI Taxonomy" id="219182"/>
    <lineage>
        <taxon>Bacteria</taxon>
        <taxon>Pseudomonadati</taxon>
        <taxon>Pseudomonadota</taxon>
        <taxon>Betaproteobacteria</taxon>
        <taxon>Burkholderiales</taxon>
        <taxon>Comamonadaceae</taxon>
        <taxon>Ottowia</taxon>
    </lineage>
</organism>
<proteinExistence type="inferred from homology"/>
<dbReference type="EC" id="5.3.3.18" evidence="2"/>
<dbReference type="PANTHER" id="PTHR43459">
    <property type="entry name" value="ENOYL-COA HYDRATASE"/>
    <property type="match status" value="1"/>
</dbReference>
<sequence length="262" mass="27748">MNDSPLQVRLEGCVAILTLSAPERRNALSTEMRHELLAQLRLLSANDDVRALVLTGAAGHFCSGGDVSQMAAPGQARDIVMGGRRLEILHDCIRLMVGGPKPVVAAVEGIAFGAGMSFAMACDWVVAAEDARFGAAFGKVGLMPDCGLLWTLPRRVGEAVARDVLLTARVVSAPQAKSLGMVDEVVEPGQALAAALKKCAEYAVVAPRSAAAVKAVLARAPNSLNDLLQMEADLQQSLRQSVDHEEGRRAFSEKRAPVFIGR</sequence>
<name>A0ABV2Q919_9BURK</name>
<dbReference type="InterPro" id="IPR014748">
    <property type="entry name" value="Enoyl-CoA_hydra_C"/>
</dbReference>